<comment type="caution">
    <text evidence="2">The sequence shown here is derived from an EMBL/GenBank/DDBJ whole genome shotgun (WGS) entry which is preliminary data.</text>
</comment>
<reference evidence="2 3" key="1">
    <citation type="journal article" date="2021" name="Elife">
        <title>Chloroplast acquisition without the gene transfer in kleptoplastic sea slugs, Plakobranchus ocellatus.</title>
        <authorList>
            <person name="Maeda T."/>
            <person name="Takahashi S."/>
            <person name="Yoshida T."/>
            <person name="Shimamura S."/>
            <person name="Takaki Y."/>
            <person name="Nagai Y."/>
            <person name="Toyoda A."/>
            <person name="Suzuki Y."/>
            <person name="Arimoto A."/>
            <person name="Ishii H."/>
            <person name="Satoh N."/>
            <person name="Nishiyama T."/>
            <person name="Hasebe M."/>
            <person name="Maruyama T."/>
            <person name="Minagawa J."/>
            <person name="Obokata J."/>
            <person name="Shigenobu S."/>
        </authorList>
    </citation>
    <scope>NUCLEOTIDE SEQUENCE [LARGE SCALE GENOMIC DNA]</scope>
</reference>
<name>A0AAV4HY71_9GAST</name>
<dbReference type="EMBL" id="BMAT01005880">
    <property type="protein sequence ID" value="GFS01446.1"/>
    <property type="molecule type" value="Genomic_DNA"/>
</dbReference>
<sequence length="153" mass="16411">MSRVREKDVKYGGNGNDVNRDDDDDDGGSSSGGGGGGDDDDDGNDDYDVTTDHDYPDCGTHSSKVTPGRPGEDRQPEMVVGELLPGGGREELLEGDQVVNACHREDAVHHAVTLLDGQPVVTQEDVSGVHSTHFTAHTTHHRSYSLQYTVHSI</sequence>
<gene>
    <name evidence="2" type="ORF">ElyMa_002838800</name>
</gene>
<evidence type="ECO:0000313" key="2">
    <source>
        <dbReference type="EMBL" id="GFS01446.1"/>
    </source>
</evidence>
<feature type="compositionally biased region" description="Acidic residues" evidence="1">
    <location>
        <begin position="37"/>
        <end position="49"/>
    </location>
</feature>
<evidence type="ECO:0000256" key="1">
    <source>
        <dbReference type="SAM" id="MobiDB-lite"/>
    </source>
</evidence>
<organism evidence="2 3">
    <name type="scientific">Elysia marginata</name>
    <dbReference type="NCBI Taxonomy" id="1093978"/>
    <lineage>
        <taxon>Eukaryota</taxon>
        <taxon>Metazoa</taxon>
        <taxon>Spiralia</taxon>
        <taxon>Lophotrochozoa</taxon>
        <taxon>Mollusca</taxon>
        <taxon>Gastropoda</taxon>
        <taxon>Heterobranchia</taxon>
        <taxon>Euthyneura</taxon>
        <taxon>Panpulmonata</taxon>
        <taxon>Sacoglossa</taxon>
        <taxon>Placobranchoidea</taxon>
        <taxon>Plakobranchidae</taxon>
        <taxon>Elysia</taxon>
    </lineage>
</organism>
<proteinExistence type="predicted"/>
<accession>A0AAV4HY71</accession>
<evidence type="ECO:0000313" key="3">
    <source>
        <dbReference type="Proteomes" id="UP000762676"/>
    </source>
</evidence>
<feature type="compositionally biased region" description="Basic and acidic residues" evidence="1">
    <location>
        <begin position="1"/>
        <end position="10"/>
    </location>
</feature>
<protein>
    <submittedName>
        <fullName evidence="2">Uncharacterized protein</fullName>
    </submittedName>
</protein>
<keyword evidence="3" id="KW-1185">Reference proteome</keyword>
<feature type="region of interest" description="Disordered" evidence="1">
    <location>
        <begin position="1"/>
        <end position="76"/>
    </location>
</feature>
<dbReference type="AlphaFoldDB" id="A0AAV4HY71"/>
<dbReference type="Proteomes" id="UP000762676">
    <property type="component" value="Unassembled WGS sequence"/>
</dbReference>